<evidence type="ECO:0000259" key="3">
    <source>
        <dbReference type="Pfam" id="PF01494"/>
    </source>
</evidence>
<accession>A0A0D3KWS3</accession>
<keyword evidence="2" id="KW-0274">FAD</keyword>
<organism evidence="4 5">
    <name type="scientific">Emiliania huxleyi (strain CCMP1516)</name>
    <dbReference type="NCBI Taxonomy" id="280463"/>
    <lineage>
        <taxon>Eukaryota</taxon>
        <taxon>Haptista</taxon>
        <taxon>Haptophyta</taxon>
        <taxon>Prymnesiophyceae</taxon>
        <taxon>Isochrysidales</taxon>
        <taxon>Noelaerhabdaceae</taxon>
        <taxon>Emiliania</taxon>
    </lineage>
</organism>
<dbReference type="InterPro" id="IPR050641">
    <property type="entry name" value="RIFMO-like"/>
</dbReference>
<dbReference type="Proteomes" id="UP000013827">
    <property type="component" value="Unassembled WGS sequence"/>
</dbReference>
<evidence type="ECO:0000256" key="2">
    <source>
        <dbReference type="ARBA" id="ARBA00022827"/>
    </source>
</evidence>
<reference evidence="5" key="1">
    <citation type="journal article" date="2013" name="Nature">
        <title>Pan genome of the phytoplankton Emiliania underpins its global distribution.</title>
        <authorList>
            <person name="Read B.A."/>
            <person name="Kegel J."/>
            <person name="Klute M.J."/>
            <person name="Kuo A."/>
            <person name="Lefebvre S.C."/>
            <person name="Maumus F."/>
            <person name="Mayer C."/>
            <person name="Miller J."/>
            <person name="Monier A."/>
            <person name="Salamov A."/>
            <person name="Young J."/>
            <person name="Aguilar M."/>
            <person name="Claverie J.M."/>
            <person name="Frickenhaus S."/>
            <person name="Gonzalez K."/>
            <person name="Herman E.K."/>
            <person name="Lin Y.C."/>
            <person name="Napier J."/>
            <person name="Ogata H."/>
            <person name="Sarno A.F."/>
            <person name="Shmutz J."/>
            <person name="Schroeder D."/>
            <person name="de Vargas C."/>
            <person name="Verret F."/>
            <person name="von Dassow P."/>
            <person name="Valentin K."/>
            <person name="Van de Peer Y."/>
            <person name="Wheeler G."/>
            <person name="Dacks J.B."/>
            <person name="Delwiche C.F."/>
            <person name="Dyhrman S.T."/>
            <person name="Glockner G."/>
            <person name="John U."/>
            <person name="Richards T."/>
            <person name="Worden A.Z."/>
            <person name="Zhang X."/>
            <person name="Grigoriev I.V."/>
            <person name="Allen A.E."/>
            <person name="Bidle K."/>
            <person name="Borodovsky M."/>
            <person name="Bowler C."/>
            <person name="Brownlee C."/>
            <person name="Cock J.M."/>
            <person name="Elias M."/>
            <person name="Gladyshev V.N."/>
            <person name="Groth M."/>
            <person name="Guda C."/>
            <person name="Hadaegh A."/>
            <person name="Iglesias-Rodriguez M.D."/>
            <person name="Jenkins J."/>
            <person name="Jones B.M."/>
            <person name="Lawson T."/>
            <person name="Leese F."/>
            <person name="Lindquist E."/>
            <person name="Lobanov A."/>
            <person name="Lomsadze A."/>
            <person name="Malik S.B."/>
            <person name="Marsh M.E."/>
            <person name="Mackinder L."/>
            <person name="Mock T."/>
            <person name="Mueller-Roeber B."/>
            <person name="Pagarete A."/>
            <person name="Parker M."/>
            <person name="Probert I."/>
            <person name="Quesneville H."/>
            <person name="Raines C."/>
            <person name="Rensing S.A."/>
            <person name="Riano-Pachon D.M."/>
            <person name="Richier S."/>
            <person name="Rokitta S."/>
            <person name="Shiraiwa Y."/>
            <person name="Soanes D.M."/>
            <person name="van der Giezen M."/>
            <person name="Wahlund T.M."/>
            <person name="Williams B."/>
            <person name="Wilson W."/>
            <person name="Wolfe G."/>
            <person name="Wurch L.L."/>
        </authorList>
    </citation>
    <scope>NUCLEOTIDE SEQUENCE</scope>
</reference>
<dbReference type="PANTHER" id="PTHR43004:SF6">
    <property type="entry name" value="FAD_NAD(P)-BINDING OXIDOREDUCTASE FAMILY PROTEIN"/>
    <property type="match status" value="1"/>
</dbReference>
<dbReference type="Gene3D" id="3.50.50.60">
    <property type="entry name" value="FAD/NAD(P)-binding domain"/>
    <property type="match status" value="1"/>
</dbReference>
<dbReference type="RefSeq" id="XP_005792637.1">
    <property type="nucleotide sequence ID" value="XM_005792580.1"/>
</dbReference>
<dbReference type="PRINTS" id="PR00420">
    <property type="entry name" value="RNGMNOXGNASE"/>
</dbReference>
<dbReference type="EnsemblProtists" id="EOD40208">
    <property type="protein sequence ID" value="EOD40208"/>
    <property type="gene ID" value="EMIHUDRAFT_466594"/>
</dbReference>
<dbReference type="InterPro" id="IPR002938">
    <property type="entry name" value="FAD-bd"/>
</dbReference>
<proteinExistence type="predicted"/>
<dbReference type="GO" id="GO:0006744">
    <property type="term" value="P:ubiquinone biosynthetic process"/>
    <property type="evidence" value="ECO:0007669"/>
    <property type="project" value="TreeGrafter"/>
</dbReference>
<dbReference type="SUPFAM" id="SSF51905">
    <property type="entry name" value="FAD/NAD(P)-binding domain"/>
    <property type="match status" value="1"/>
</dbReference>
<sequence length="634" mass="66830">MPPKPARAPVLIAGGGPVGLYTSVLLSRFGVPSILLERQRAGIPHPRAHLINTRSMELFREVGLDQRVESLAPPMREWREFRYCRSLLGRQIACDDHMATPAWDVLQEASPARLTHVSQPGLEEVLREEAARLAPEAGSQLLFGYECAHFDVLPGGGVRVEARQATRGGGGEGGGEGEVIEMEGSALLACDGPPPLQHFKSVHFRAPSLAERLAERPAMLYFVFHPEAVAVHLLGDAAHQFPPAGAFGMNTGLQDAHNIAWKLAAVHHGSASERASRRRRVEAERLLSSYDAERRPVAHANARLAVHNYERGLRVAEALGLPAAAPDLAAGALGAASRAAPAPVARAFGSRRVAQTASAALDLARSGLLSSFGDRESGAARATPLADRLNAAGAAAGVGDARVAAAAAVVSERRALPLLFPRHELGFAYPARDAPRRQALGLDETEAEVEDETLRLCGAPGTRLPHHWLHAVPRGKEGGPEERPKADPAEPVSSLDLLHAASGGGEILPPESVSPAAFTLFVDAEDAGYWGGGAAMLLRSSGGSERDAPPPMLRVVAVATSAVEELSAAAAPGALLVQDPGGWRSKLAASPACAVLVRPDGHVAWRGESAEEGVASAQDAADRLEQVMRAELRR</sequence>
<evidence type="ECO:0000313" key="4">
    <source>
        <dbReference type="EnsemblProtists" id="EOD40208"/>
    </source>
</evidence>
<dbReference type="AlphaFoldDB" id="A0A0D3KWS3"/>
<dbReference type="KEGG" id="ehx:EMIHUDRAFT_466594"/>
<evidence type="ECO:0000256" key="1">
    <source>
        <dbReference type="ARBA" id="ARBA00022630"/>
    </source>
</evidence>
<dbReference type="GO" id="GO:0071949">
    <property type="term" value="F:FAD binding"/>
    <property type="evidence" value="ECO:0007669"/>
    <property type="project" value="InterPro"/>
</dbReference>
<keyword evidence="5" id="KW-1185">Reference proteome</keyword>
<dbReference type="STRING" id="2903.R1DXN3"/>
<dbReference type="eggNOG" id="KOG3855">
    <property type="taxonomic scope" value="Eukaryota"/>
</dbReference>
<dbReference type="GeneID" id="17285479"/>
<reference evidence="4" key="2">
    <citation type="submission" date="2024-10" db="UniProtKB">
        <authorList>
            <consortium name="EnsemblProtists"/>
        </authorList>
    </citation>
    <scope>IDENTIFICATION</scope>
</reference>
<evidence type="ECO:0000313" key="5">
    <source>
        <dbReference type="Proteomes" id="UP000013827"/>
    </source>
</evidence>
<feature type="domain" description="FAD-binding" evidence="3">
    <location>
        <begin position="8"/>
        <end position="133"/>
    </location>
</feature>
<dbReference type="InterPro" id="IPR036188">
    <property type="entry name" value="FAD/NAD-bd_sf"/>
</dbReference>
<dbReference type="Pfam" id="PF01494">
    <property type="entry name" value="FAD_binding_3"/>
    <property type="match status" value="2"/>
</dbReference>
<feature type="domain" description="FAD-binding" evidence="3">
    <location>
        <begin position="231"/>
        <end position="303"/>
    </location>
</feature>
<dbReference type="PaxDb" id="2903-EOD40208"/>
<dbReference type="PANTHER" id="PTHR43004">
    <property type="entry name" value="TRK SYSTEM POTASSIUM UPTAKE PROTEIN"/>
    <property type="match status" value="1"/>
</dbReference>
<dbReference type="HOGENOM" id="CLU_009665_14_1_1"/>
<dbReference type="Pfam" id="PF21274">
    <property type="entry name" value="Rng_hyd_C"/>
    <property type="match status" value="1"/>
</dbReference>
<protein>
    <recommendedName>
        <fullName evidence="3">FAD-binding domain-containing protein</fullName>
    </recommendedName>
</protein>
<keyword evidence="1" id="KW-0285">Flavoprotein</keyword>
<dbReference type="GO" id="GO:0016709">
    <property type="term" value="F:oxidoreductase activity, acting on paired donors, with incorporation or reduction of molecular oxygen, NAD(P)H as one donor, and incorporation of one atom of oxygen"/>
    <property type="evidence" value="ECO:0007669"/>
    <property type="project" value="UniProtKB-ARBA"/>
</dbReference>
<name>A0A0D3KWS3_EMIH1</name>
<dbReference type="Gene3D" id="3.40.30.120">
    <property type="match status" value="1"/>
</dbReference>
<dbReference type="GO" id="GO:0005739">
    <property type="term" value="C:mitochondrion"/>
    <property type="evidence" value="ECO:0007669"/>
    <property type="project" value="TreeGrafter"/>
</dbReference>